<reference evidence="2" key="1">
    <citation type="journal article" date="2022" name="bioRxiv">
        <title>Sequencing and chromosome-scale assembly of the giantPleurodeles waltlgenome.</title>
        <authorList>
            <person name="Brown T."/>
            <person name="Elewa A."/>
            <person name="Iarovenko S."/>
            <person name="Subramanian E."/>
            <person name="Araus A.J."/>
            <person name="Petzold A."/>
            <person name="Susuki M."/>
            <person name="Suzuki K.-i.T."/>
            <person name="Hayashi T."/>
            <person name="Toyoda A."/>
            <person name="Oliveira C."/>
            <person name="Osipova E."/>
            <person name="Leigh N.D."/>
            <person name="Simon A."/>
            <person name="Yun M.H."/>
        </authorList>
    </citation>
    <scope>NUCLEOTIDE SEQUENCE</scope>
    <source>
        <strain evidence="2">20211129_DDA</strain>
        <tissue evidence="2">Liver</tissue>
    </source>
</reference>
<proteinExistence type="predicted"/>
<dbReference type="Proteomes" id="UP001066276">
    <property type="component" value="Chromosome 4_1"/>
</dbReference>
<evidence type="ECO:0000256" key="1">
    <source>
        <dbReference type="SAM" id="Phobius"/>
    </source>
</evidence>
<keyword evidence="3" id="KW-1185">Reference proteome</keyword>
<keyword evidence="1" id="KW-1133">Transmembrane helix</keyword>
<evidence type="ECO:0000313" key="3">
    <source>
        <dbReference type="Proteomes" id="UP001066276"/>
    </source>
</evidence>
<dbReference type="EMBL" id="JANPWB010000007">
    <property type="protein sequence ID" value="KAJ1173586.1"/>
    <property type="molecule type" value="Genomic_DNA"/>
</dbReference>
<comment type="caution">
    <text evidence="2">The sequence shown here is derived from an EMBL/GenBank/DDBJ whole genome shotgun (WGS) entry which is preliminary data.</text>
</comment>
<sequence>MRFGVTPPLSTSRSPYWRVYLYLICFTYAQGTGLPSLSLTLLLVAALLVKRKVSENRKLLLSVLCVVLMSGLRYN</sequence>
<evidence type="ECO:0000313" key="2">
    <source>
        <dbReference type="EMBL" id="KAJ1173586.1"/>
    </source>
</evidence>
<keyword evidence="1" id="KW-0812">Transmembrane</keyword>
<keyword evidence="1" id="KW-0472">Membrane</keyword>
<accession>A0AAV7TBA2</accession>
<name>A0AAV7TBA2_PLEWA</name>
<gene>
    <name evidence="2" type="ORF">NDU88_005416</name>
</gene>
<organism evidence="2 3">
    <name type="scientific">Pleurodeles waltl</name>
    <name type="common">Iberian ribbed newt</name>
    <dbReference type="NCBI Taxonomy" id="8319"/>
    <lineage>
        <taxon>Eukaryota</taxon>
        <taxon>Metazoa</taxon>
        <taxon>Chordata</taxon>
        <taxon>Craniata</taxon>
        <taxon>Vertebrata</taxon>
        <taxon>Euteleostomi</taxon>
        <taxon>Amphibia</taxon>
        <taxon>Batrachia</taxon>
        <taxon>Caudata</taxon>
        <taxon>Salamandroidea</taxon>
        <taxon>Salamandridae</taxon>
        <taxon>Pleurodelinae</taxon>
        <taxon>Pleurodeles</taxon>
    </lineage>
</organism>
<protein>
    <submittedName>
        <fullName evidence="2">Uncharacterized protein</fullName>
    </submittedName>
</protein>
<dbReference type="AlphaFoldDB" id="A0AAV7TBA2"/>
<feature type="transmembrane region" description="Helical" evidence="1">
    <location>
        <begin position="20"/>
        <end position="47"/>
    </location>
</feature>